<gene>
    <name evidence="9" type="ORF">WR25_04164</name>
</gene>
<keyword evidence="10" id="KW-1185">Reference proteome</keyword>
<reference evidence="9 10" key="1">
    <citation type="journal article" date="2017" name="Curr. Biol.">
        <title>Genome architecture and evolution of a unichromosomal asexual nematode.</title>
        <authorList>
            <person name="Fradin H."/>
            <person name="Zegar C."/>
            <person name="Gutwein M."/>
            <person name="Lucas J."/>
            <person name="Kovtun M."/>
            <person name="Corcoran D."/>
            <person name="Baugh L.R."/>
            <person name="Kiontke K."/>
            <person name="Gunsalus K."/>
            <person name="Fitch D.H."/>
            <person name="Piano F."/>
        </authorList>
    </citation>
    <scope>NUCLEOTIDE SEQUENCE [LARGE SCALE GENOMIC DNA]</scope>
    <source>
        <strain evidence="9">PF1309</strain>
    </source>
</reference>
<dbReference type="PROSITE" id="PS00237">
    <property type="entry name" value="G_PROTEIN_RECEP_F1_1"/>
    <property type="match status" value="1"/>
</dbReference>
<dbReference type="PANTHER" id="PTHR47323:SF6">
    <property type="entry name" value="G-PROTEIN COUPLED RECEPTORS FAMILY 1 PROFILE DOMAIN-CONTAINING PROTEIN"/>
    <property type="match status" value="1"/>
</dbReference>
<feature type="transmembrane region" description="Helical" evidence="7">
    <location>
        <begin position="229"/>
        <end position="250"/>
    </location>
</feature>
<evidence type="ECO:0000256" key="5">
    <source>
        <dbReference type="RuleBase" id="RU000688"/>
    </source>
</evidence>
<evidence type="ECO:0000256" key="2">
    <source>
        <dbReference type="ARBA" id="ARBA00022692"/>
    </source>
</evidence>
<dbReference type="GO" id="GO:0016020">
    <property type="term" value="C:membrane"/>
    <property type="evidence" value="ECO:0007669"/>
    <property type="project" value="UniProtKB-SubCell"/>
</dbReference>
<dbReference type="CDD" id="cd14978">
    <property type="entry name" value="7tmA_FMRFamide_R-like"/>
    <property type="match status" value="1"/>
</dbReference>
<keyword evidence="5" id="KW-0807">Transducer</keyword>
<comment type="similarity">
    <text evidence="5">Belongs to the G-protein coupled receptor 1 family.</text>
</comment>
<dbReference type="EMBL" id="LIAE01010684">
    <property type="protein sequence ID" value="PAV56619.1"/>
    <property type="molecule type" value="Genomic_DNA"/>
</dbReference>
<evidence type="ECO:0000313" key="9">
    <source>
        <dbReference type="EMBL" id="PAV56619.1"/>
    </source>
</evidence>
<dbReference type="PROSITE" id="PS50262">
    <property type="entry name" value="G_PROTEIN_RECEP_F1_2"/>
    <property type="match status" value="1"/>
</dbReference>
<dbReference type="GO" id="GO:0004930">
    <property type="term" value="F:G protein-coupled receptor activity"/>
    <property type="evidence" value="ECO:0007669"/>
    <property type="project" value="UniProtKB-KW"/>
</dbReference>
<proteinExistence type="inferred from homology"/>
<dbReference type="OrthoDB" id="10011262at2759"/>
<evidence type="ECO:0000256" key="1">
    <source>
        <dbReference type="ARBA" id="ARBA00004370"/>
    </source>
</evidence>
<keyword evidence="4 7" id="KW-0472">Membrane</keyword>
<dbReference type="PRINTS" id="PR00237">
    <property type="entry name" value="GPCRRHODOPSN"/>
</dbReference>
<accession>A0A2A2J4S6</accession>
<keyword evidence="3 7" id="KW-1133">Transmembrane helix</keyword>
<comment type="subcellular location">
    <subcellularLocation>
        <location evidence="1">Membrane</location>
    </subcellularLocation>
</comment>
<dbReference type="STRING" id="2018661.A0A2A2J4S6"/>
<protein>
    <recommendedName>
        <fullName evidence="8">G-protein coupled receptors family 1 profile domain-containing protein</fullName>
    </recommendedName>
</protein>
<feature type="transmembrane region" description="Helical" evidence="7">
    <location>
        <begin position="130"/>
        <end position="147"/>
    </location>
</feature>
<evidence type="ECO:0000259" key="8">
    <source>
        <dbReference type="PROSITE" id="PS50262"/>
    </source>
</evidence>
<feature type="transmembrane region" description="Helical" evidence="7">
    <location>
        <begin position="176"/>
        <end position="198"/>
    </location>
</feature>
<comment type="caution">
    <text evidence="9">The sequence shown here is derived from an EMBL/GenBank/DDBJ whole genome shotgun (WGS) entry which is preliminary data.</text>
</comment>
<dbReference type="Gene3D" id="1.20.1070.10">
    <property type="entry name" value="Rhodopsin 7-helix transmembrane proteins"/>
    <property type="match status" value="1"/>
</dbReference>
<dbReference type="SMART" id="SM01381">
    <property type="entry name" value="7TM_GPCR_Srsx"/>
    <property type="match status" value="1"/>
</dbReference>
<evidence type="ECO:0000313" key="10">
    <source>
        <dbReference type="Proteomes" id="UP000218231"/>
    </source>
</evidence>
<dbReference type="InterPro" id="IPR000276">
    <property type="entry name" value="GPCR_Rhodpsn"/>
</dbReference>
<name>A0A2A2J4S6_9BILA</name>
<dbReference type="Proteomes" id="UP000218231">
    <property type="component" value="Unassembled WGS sequence"/>
</dbReference>
<feature type="transmembrane region" description="Helical" evidence="7">
    <location>
        <begin position="12"/>
        <end position="36"/>
    </location>
</feature>
<keyword evidence="5" id="KW-0297">G-protein coupled receptor</keyword>
<organism evidence="9 10">
    <name type="scientific">Diploscapter pachys</name>
    <dbReference type="NCBI Taxonomy" id="2018661"/>
    <lineage>
        <taxon>Eukaryota</taxon>
        <taxon>Metazoa</taxon>
        <taxon>Ecdysozoa</taxon>
        <taxon>Nematoda</taxon>
        <taxon>Chromadorea</taxon>
        <taxon>Rhabditida</taxon>
        <taxon>Rhabditina</taxon>
        <taxon>Rhabditomorpha</taxon>
        <taxon>Rhabditoidea</taxon>
        <taxon>Rhabditidae</taxon>
        <taxon>Diploscapter</taxon>
    </lineage>
</organism>
<feature type="transmembrane region" description="Helical" evidence="7">
    <location>
        <begin position="270"/>
        <end position="289"/>
    </location>
</feature>
<feature type="transmembrane region" description="Helical" evidence="7">
    <location>
        <begin position="88"/>
        <end position="109"/>
    </location>
</feature>
<evidence type="ECO:0000256" key="7">
    <source>
        <dbReference type="SAM" id="Phobius"/>
    </source>
</evidence>
<feature type="transmembrane region" description="Helical" evidence="7">
    <location>
        <begin position="48"/>
        <end position="68"/>
    </location>
</feature>
<keyword evidence="5" id="KW-0675">Receptor</keyword>
<evidence type="ECO:0000256" key="6">
    <source>
        <dbReference type="SAM" id="MobiDB-lite"/>
    </source>
</evidence>
<sequence length="383" mass="44014">MWSSVDWDSLSFVFILLMLFIALIGIVFNTLSLVVYTRPAFRKRSINIILSAMSASDLCVCVLVIPCFGGKVLEVVLREQLPVFVTLYSYPICVMFQAMSVGFLVAITIDRYLAVCYPFKVTTYCTSSRALFTVSFIVVISVAYNFVRFWEYEIVLDDNRTETLSLLLRADPQYMLWYQNVATLITQFIIPLIILCVLNLQVARTIINAAEQRKELVAKERREHSTAKMMIFVVIVFLVCYIFSFVLNVTEIFFPDLFQENRIGYVFNDINNILVVVNSSTAFIFYMIYSTRFRNQLRTLYGIRFFTARLKFMQSAKSRSMSMRNNTYCADTSASYYSVDYTSKSQKTSRATSGIQSHSRKNTNGMQHLTIDSNNSIVEPLSV</sequence>
<dbReference type="PANTHER" id="PTHR47323">
    <property type="entry name" value="FMRFAMIDE PEPTIDE RECEPTOR FAMILY-RELATED"/>
    <property type="match status" value="1"/>
</dbReference>
<dbReference type="AlphaFoldDB" id="A0A2A2J4S6"/>
<evidence type="ECO:0000256" key="4">
    <source>
        <dbReference type="ARBA" id="ARBA00023136"/>
    </source>
</evidence>
<feature type="region of interest" description="Disordered" evidence="6">
    <location>
        <begin position="348"/>
        <end position="367"/>
    </location>
</feature>
<dbReference type="SUPFAM" id="SSF81321">
    <property type="entry name" value="Family A G protein-coupled receptor-like"/>
    <property type="match status" value="1"/>
</dbReference>
<dbReference type="InterPro" id="IPR017452">
    <property type="entry name" value="GPCR_Rhodpsn_7TM"/>
</dbReference>
<dbReference type="InterPro" id="IPR053352">
    <property type="entry name" value="FMRFamide_rcpt"/>
</dbReference>
<dbReference type="Pfam" id="PF00001">
    <property type="entry name" value="7tm_1"/>
    <property type="match status" value="1"/>
</dbReference>
<keyword evidence="2 5" id="KW-0812">Transmembrane</keyword>
<feature type="domain" description="G-protein coupled receptors family 1 profile" evidence="8">
    <location>
        <begin position="28"/>
        <end position="286"/>
    </location>
</feature>
<evidence type="ECO:0000256" key="3">
    <source>
        <dbReference type="ARBA" id="ARBA00022989"/>
    </source>
</evidence>